<dbReference type="Pfam" id="PF24855">
    <property type="entry name" value="DUF7729"/>
    <property type="match status" value="1"/>
</dbReference>
<dbReference type="Proteomes" id="UP000076871">
    <property type="component" value="Unassembled WGS sequence"/>
</dbReference>
<evidence type="ECO:0000313" key="4">
    <source>
        <dbReference type="Proteomes" id="UP000076871"/>
    </source>
</evidence>
<dbReference type="AlphaFoldDB" id="A0A165BKL4"/>
<proteinExistence type="predicted"/>
<dbReference type="RefSeq" id="XP_040758967.1">
    <property type="nucleotide sequence ID" value="XM_040910048.1"/>
</dbReference>
<dbReference type="GeneID" id="63827077"/>
<dbReference type="OrthoDB" id="2564812at2759"/>
<feature type="region of interest" description="Disordered" evidence="1">
    <location>
        <begin position="182"/>
        <end position="216"/>
    </location>
</feature>
<dbReference type="PANTHER" id="PTHR39460:SF1">
    <property type="entry name" value="C6 TRANSCRIPTION FACTOR"/>
    <property type="match status" value="1"/>
</dbReference>
<evidence type="ECO:0000259" key="2">
    <source>
        <dbReference type="Pfam" id="PF24855"/>
    </source>
</evidence>
<organism evidence="3 4">
    <name type="scientific">Laetiporus sulphureus 93-53</name>
    <dbReference type="NCBI Taxonomy" id="1314785"/>
    <lineage>
        <taxon>Eukaryota</taxon>
        <taxon>Fungi</taxon>
        <taxon>Dikarya</taxon>
        <taxon>Basidiomycota</taxon>
        <taxon>Agaricomycotina</taxon>
        <taxon>Agaricomycetes</taxon>
        <taxon>Polyporales</taxon>
        <taxon>Laetiporus</taxon>
    </lineage>
</organism>
<feature type="domain" description="DUF7729" evidence="2">
    <location>
        <begin position="218"/>
        <end position="421"/>
    </location>
</feature>
<name>A0A165BKL4_9APHY</name>
<dbReference type="EMBL" id="KV427668">
    <property type="protein sequence ID" value="KZT01227.1"/>
    <property type="molecule type" value="Genomic_DNA"/>
</dbReference>
<feature type="compositionally biased region" description="Low complexity" evidence="1">
    <location>
        <begin position="182"/>
        <end position="204"/>
    </location>
</feature>
<dbReference type="InParanoid" id="A0A165BKL4"/>
<dbReference type="InterPro" id="IPR056146">
    <property type="entry name" value="DUF7729"/>
</dbReference>
<dbReference type="PANTHER" id="PTHR39460">
    <property type="entry name" value="EXPRESSED PROTEIN"/>
    <property type="match status" value="1"/>
</dbReference>
<feature type="region of interest" description="Disordered" evidence="1">
    <location>
        <begin position="1"/>
        <end position="70"/>
    </location>
</feature>
<keyword evidence="4" id="KW-1185">Reference proteome</keyword>
<feature type="compositionally biased region" description="Low complexity" evidence="1">
    <location>
        <begin position="36"/>
        <end position="70"/>
    </location>
</feature>
<reference evidence="3 4" key="1">
    <citation type="journal article" date="2016" name="Mol. Biol. Evol.">
        <title>Comparative Genomics of Early-Diverging Mushroom-Forming Fungi Provides Insights into the Origins of Lignocellulose Decay Capabilities.</title>
        <authorList>
            <person name="Nagy L.G."/>
            <person name="Riley R."/>
            <person name="Tritt A."/>
            <person name="Adam C."/>
            <person name="Daum C."/>
            <person name="Floudas D."/>
            <person name="Sun H."/>
            <person name="Yadav J.S."/>
            <person name="Pangilinan J."/>
            <person name="Larsson K.H."/>
            <person name="Matsuura K."/>
            <person name="Barry K."/>
            <person name="Labutti K."/>
            <person name="Kuo R."/>
            <person name="Ohm R.A."/>
            <person name="Bhattacharya S.S."/>
            <person name="Shirouzu T."/>
            <person name="Yoshinaga Y."/>
            <person name="Martin F.M."/>
            <person name="Grigoriev I.V."/>
            <person name="Hibbett D.S."/>
        </authorList>
    </citation>
    <scope>NUCLEOTIDE SEQUENCE [LARGE SCALE GENOMIC DNA]</scope>
    <source>
        <strain evidence="3 4">93-53</strain>
    </source>
</reference>
<protein>
    <recommendedName>
        <fullName evidence="2">DUF7729 domain-containing protein</fullName>
    </recommendedName>
</protein>
<gene>
    <name evidence="3" type="ORF">LAESUDRAFT_731449</name>
</gene>
<evidence type="ECO:0000313" key="3">
    <source>
        <dbReference type="EMBL" id="KZT01227.1"/>
    </source>
</evidence>
<accession>A0A165BKL4</accession>
<evidence type="ECO:0000256" key="1">
    <source>
        <dbReference type="SAM" id="MobiDB-lite"/>
    </source>
</evidence>
<sequence>MSSPAAGMFTPPPSPYLSSAPMPGENAGHHPDALLPISRSGSPSTSTSRSCSPSSSVPTSSPSSSPMHHPPSLQEKFLLGLARKHWIACRIRWSILLVPIALVLITLSTRSLSHPPVLDLFSPDSPPQDWQTVASALRNWRTHRHDRRDSDTIANATLSDASYAPSSTTESLKGIFIPASTSSTTVTAPSGSEPAPSASAESSGIPTIPSSDPVLPTPFPQPLDTTLSKNFSTEGCYEFFLNMTEASAFRDCRPFSLLLQASTAFYEATTNLTLVNTIVWGTCNTEPNAEQCSANMAWFAEELQTVCATDLKANVETATSTLIGLQAYTLMREVACFANATSEAYCYLDAVSDTHVDDLYLYQLPLGSPIPNSTTFSCGNCTQNVMALYLNEGLNITGMRDNYENAAVLANKACGSNYVSTLQEKTSAAVPLMAHVPLGLMLLAVGVAGALAW</sequence>